<organism evidence="1 2">
    <name type="scientific">Lophiotrema nucula</name>
    <dbReference type="NCBI Taxonomy" id="690887"/>
    <lineage>
        <taxon>Eukaryota</taxon>
        <taxon>Fungi</taxon>
        <taxon>Dikarya</taxon>
        <taxon>Ascomycota</taxon>
        <taxon>Pezizomycotina</taxon>
        <taxon>Dothideomycetes</taxon>
        <taxon>Pleosporomycetidae</taxon>
        <taxon>Pleosporales</taxon>
        <taxon>Lophiotremataceae</taxon>
        <taxon>Lophiotrema</taxon>
    </lineage>
</organism>
<gene>
    <name evidence="1" type="ORF">BDV96DRAFT_575697</name>
</gene>
<accession>A0A6A5Z9F8</accession>
<sequence length="181" mass="19707">MIDTSFTPPPSGVYAHYNSYTSTIGVPTATTIPTVPAVTYRAPDIIHITDRVYETEASPVMTLATTQPVVSTVVTRECSIVDVHTSGSRVVYFQRCRSQCSGYPGDNPQSRGGDGVYQNIKTTLTRPHHSIHTSSHESPTSKFGALLHQWATLQAWLVWLDLGVHNGTCVSRVVGLHSSQP</sequence>
<dbReference type="EMBL" id="ML977323">
    <property type="protein sequence ID" value="KAF2115563.1"/>
    <property type="molecule type" value="Genomic_DNA"/>
</dbReference>
<dbReference type="AlphaFoldDB" id="A0A6A5Z9F8"/>
<name>A0A6A5Z9F8_9PLEO</name>
<reference evidence="1" key="1">
    <citation type="journal article" date="2020" name="Stud. Mycol.">
        <title>101 Dothideomycetes genomes: a test case for predicting lifestyles and emergence of pathogens.</title>
        <authorList>
            <person name="Haridas S."/>
            <person name="Albert R."/>
            <person name="Binder M."/>
            <person name="Bloem J."/>
            <person name="Labutti K."/>
            <person name="Salamov A."/>
            <person name="Andreopoulos B."/>
            <person name="Baker S."/>
            <person name="Barry K."/>
            <person name="Bills G."/>
            <person name="Bluhm B."/>
            <person name="Cannon C."/>
            <person name="Castanera R."/>
            <person name="Culley D."/>
            <person name="Daum C."/>
            <person name="Ezra D."/>
            <person name="Gonzalez J."/>
            <person name="Henrissat B."/>
            <person name="Kuo A."/>
            <person name="Liang C."/>
            <person name="Lipzen A."/>
            <person name="Lutzoni F."/>
            <person name="Magnuson J."/>
            <person name="Mondo S."/>
            <person name="Nolan M."/>
            <person name="Ohm R."/>
            <person name="Pangilinan J."/>
            <person name="Park H.-J."/>
            <person name="Ramirez L."/>
            <person name="Alfaro M."/>
            <person name="Sun H."/>
            <person name="Tritt A."/>
            <person name="Yoshinaga Y."/>
            <person name="Zwiers L.-H."/>
            <person name="Turgeon B."/>
            <person name="Goodwin S."/>
            <person name="Spatafora J."/>
            <person name="Crous P."/>
            <person name="Grigoriev I."/>
        </authorList>
    </citation>
    <scope>NUCLEOTIDE SEQUENCE</scope>
    <source>
        <strain evidence="1">CBS 627.86</strain>
    </source>
</reference>
<keyword evidence="2" id="KW-1185">Reference proteome</keyword>
<proteinExistence type="predicted"/>
<protein>
    <submittedName>
        <fullName evidence="1">Uncharacterized protein</fullName>
    </submittedName>
</protein>
<evidence type="ECO:0000313" key="2">
    <source>
        <dbReference type="Proteomes" id="UP000799770"/>
    </source>
</evidence>
<dbReference type="Proteomes" id="UP000799770">
    <property type="component" value="Unassembled WGS sequence"/>
</dbReference>
<evidence type="ECO:0000313" key="1">
    <source>
        <dbReference type="EMBL" id="KAF2115563.1"/>
    </source>
</evidence>